<evidence type="ECO:0008006" key="4">
    <source>
        <dbReference type="Google" id="ProtNLM"/>
    </source>
</evidence>
<keyword evidence="3" id="KW-1185">Reference proteome</keyword>
<comment type="caution">
    <text evidence="2">The sequence shown here is derived from an EMBL/GenBank/DDBJ whole genome shotgun (WGS) entry which is preliminary data.</text>
</comment>
<name>A0ABS5FVS0_9BRAD</name>
<feature type="compositionally biased region" description="Basic and acidic residues" evidence="1">
    <location>
        <begin position="26"/>
        <end position="37"/>
    </location>
</feature>
<evidence type="ECO:0000313" key="3">
    <source>
        <dbReference type="Proteomes" id="UP001315278"/>
    </source>
</evidence>
<organism evidence="2 3">
    <name type="scientific">Bradyrhizobium jicamae</name>
    <dbReference type="NCBI Taxonomy" id="280332"/>
    <lineage>
        <taxon>Bacteria</taxon>
        <taxon>Pseudomonadati</taxon>
        <taxon>Pseudomonadota</taxon>
        <taxon>Alphaproteobacteria</taxon>
        <taxon>Hyphomicrobiales</taxon>
        <taxon>Nitrobacteraceae</taxon>
        <taxon>Bradyrhizobium</taxon>
    </lineage>
</organism>
<sequence>MSSLFTIAVVVLIVLIASALALEQADRRENPGNEGTHRSRLNNISKAQP</sequence>
<dbReference type="RefSeq" id="WP_212495147.1">
    <property type="nucleotide sequence ID" value="NZ_JAFCJH010000066.1"/>
</dbReference>
<reference evidence="3" key="1">
    <citation type="journal article" date="2021" name="ISME J.">
        <title>Evolutionary origin and ecological implication of a unique nif island in free-living Bradyrhizobium lineages.</title>
        <authorList>
            <person name="Tao J."/>
        </authorList>
    </citation>
    <scope>NUCLEOTIDE SEQUENCE [LARGE SCALE GENOMIC DNA]</scope>
    <source>
        <strain evidence="3">SZCCT0434</strain>
    </source>
</reference>
<dbReference type="Proteomes" id="UP001315278">
    <property type="component" value="Unassembled WGS sequence"/>
</dbReference>
<feature type="region of interest" description="Disordered" evidence="1">
    <location>
        <begin position="26"/>
        <end position="49"/>
    </location>
</feature>
<evidence type="ECO:0000256" key="1">
    <source>
        <dbReference type="SAM" id="MobiDB-lite"/>
    </source>
</evidence>
<accession>A0ABS5FVS0</accession>
<evidence type="ECO:0000313" key="2">
    <source>
        <dbReference type="EMBL" id="MBR0800943.1"/>
    </source>
</evidence>
<protein>
    <recommendedName>
        <fullName evidence="4">Pilus assembly protein</fullName>
    </recommendedName>
</protein>
<dbReference type="EMBL" id="JAFCJH010000066">
    <property type="protein sequence ID" value="MBR0800943.1"/>
    <property type="molecule type" value="Genomic_DNA"/>
</dbReference>
<proteinExistence type="predicted"/>
<gene>
    <name evidence="2" type="ORF">JQ615_36830</name>
</gene>